<feature type="compositionally biased region" description="Polar residues" evidence="1">
    <location>
        <begin position="503"/>
        <end position="523"/>
    </location>
</feature>
<feature type="compositionally biased region" description="Polar residues" evidence="1">
    <location>
        <begin position="713"/>
        <end position="726"/>
    </location>
</feature>
<dbReference type="OrthoDB" id="3026327at2759"/>
<feature type="compositionally biased region" description="Pro residues" evidence="1">
    <location>
        <begin position="774"/>
        <end position="783"/>
    </location>
</feature>
<feature type="compositionally biased region" description="Low complexity" evidence="1">
    <location>
        <begin position="37"/>
        <end position="63"/>
    </location>
</feature>
<feature type="compositionally biased region" description="Low complexity" evidence="1">
    <location>
        <begin position="192"/>
        <end position="224"/>
    </location>
</feature>
<feature type="region of interest" description="Disordered" evidence="1">
    <location>
        <begin position="821"/>
        <end position="844"/>
    </location>
</feature>
<feature type="compositionally biased region" description="Polar residues" evidence="1">
    <location>
        <begin position="590"/>
        <end position="601"/>
    </location>
</feature>
<feature type="compositionally biased region" description="Polar residues" evidence="1">
    <location>
        <begin position="628"/>
        <end position="648"/>
    </location>
</feature>
<feature type="compositionally biased region" description="Pro residues" evidence="1">
    <location>
        <begin position="575"/>
        <end position="584"/>
    </location>
</feature>
<reference evidence="2" key="1">
    <citation type="submission" date="2022-08" db="EMBL/GenBank/DDBJ databases">
        <title>A Global Phylogenomic Analysis of the Shiitake Genus Lentinula.</title>
        <authorList>
            <consortium name="DOE Joint Genome Institute"/>
            <person name="Sierra-Patev S."/>
            <person name="Min B."/>
            <person name="Naranjo-Ortiz M."/>
            <person name="Looney B."/>
            <person name="Konkel Z."/>
            <person name="Slot J.C."/>
            <person name="Sakamoto Y."/>
            <person name="Steenwyk J.L."/>
            <person name="Rokas A."/>
            <person name="Carro J."/>
            <person name="Camarero S."/>
            <person name="Ferreira P."/>
            <person name="Molpeceres G."/>
            <person name="Ruiz-Duenas F.J."/>
            <person name="Serrano A."/>
            <person name="Henrissat B."/>
            <person name="Drula E."/>
            <person name="Hughes K.W."/>
            <person name="Mata J.L."/>
            <person name="Ishikawa N.K."/>
            <person name="Vargas-Isla R."/>
            <person name="Ushijima S."/>
            <person name="Smith C.A."/>
            <person name="Ahrendt S."/>
            <person name="Andreopoulos W."/>
            <person name="He G."/>
            <person name="Labutti K."/>
            <person name="Lipzen A."/>
            <person name="Ng V."/>
            <person name="Riley R."/>
            <person name="Sandor L."/>
            <person name="Barry K."/>
            <person name="Martinez A.T."/>
            <person name="Xiao Y."/>
            <person name="Gibbons J.G."/>
            <person name="Terashima K."/>
            <person name="Grigoriev I.V."/>
            <person name="Hibbett D.S."/>
        </authorList>
    </citation>
    <scope>NUCLEOTIDE SEQUENCE</scope>
    <source>
        <strain evidence="2">JLM2183</strain>
    </source>
</reference>
<accession>A0A9W9AWL8</accession>
<feature type="region of interest" description="Disordered" evidence="1">
    <location>
        <begin position="346"/>
        <end position="380"/>
    </location>
</feature>
<feature type="region of interest" description="Disordered" evidence="1">
    <location>
        <begin position="186"/>
        <end position="255"/>
    </location>
</feature>
<feature type="region of interest" description="Disordered" evidence="1">
    <location>
        <begin position="477"/>
        <end position="785"/>
    </location>
</feature>
<feature type="compositionally biased region" description="Polar residues" evidence="1">
    <location>
        <begin position="406"/>
        <end position="418"/>
    </location>
</feature>
<evidence type="ECO:0000256" key="1">
    <source>
        <dbReference type="SAM" id="MobiDB-lite"/>
    </source>
</evidence>
<organism evidence="2 3">
    <name type="scientific">Lentinula aciculospora</name>
    <dbReference type="NCBI Taxonomy" id="153920"/>
    <lineage>
        <taxon>Eukaryota</taxon>
        <taxon>Fungi</taxon>
        <taxon>Dikarya</taxon>
        <taxon>Basidiomycota</taxon>
        <taxon>Agaricomycotina</taxon>
        <taxon>Agaricomycetes</taxon>
        <taxon>Agaricomycetidae</taxon>
        <taxon>Agaricales</taxon>
        <taxon>Marasmiineae</taxon>
        <taxon>Omphalotaceae</taxon>
        <taxon>Lentinula</taxon>
    </lineage>
</organism>
<dbReference type="Proteomes" id="UP001150266">
    <property type="component" value="Unassembled WGS sequence"/>
</dbReference>
<dbReference type="EMBL" id="JAOTPV010000001">
    <property type="protein sequence ID" value="KAJ4490981.1"/>
    <property type="molecule type" value="Genomic_DNA"/>
</dbReference>
<feature type="compositionally biased region" description="Basic and acidic residues" evidence="1">
    <location>
        <begin position="821"/>
        <end position="835"/>
    </location>
</feature>
<protein>
    <submittedName>
        <fullName evidence="2">Uncharacterized protein</fullName>
    </submittedName>
</protein>
<feature type="region of interest" description="Disordered" evidence="1">
    <location>
        <begin position="37"/>
        <end position="69"/>
    </location>
</feature>
<feature type="compositionally biased region" description="Polar residues" evidence="1">
    <location>
        <begin position="553"/>
        <end position="570"/>
    </location>
</feature>
<evidence type="ECO:0000313" key="2">
    <source>
        <dbReference type="EMBL" id="KAJ4490981.1"/>
    </source>
</evidence>
<keyword evidence="3" id="KW-1185">Reference proteome</keyword>
<gene>
    <name evidence="2" type="ORF">J3R30DRAFT_3427774</name>
</gene>
<feature type="compositionally biased region" description="Low complexity" evidence="1">
    <location>
        <begin position="758"/>
        <end position="773"/>
    </location>
</feature>
<feature type="region of interest" description="Disordered" evidence="1">
    <location>
        <begin position="394"/>
        <end position="427"/>
    </location>
</feature>
<name>A0A9W9AWL8_9AGAR</name>
<proteinExistence type="predicted"/>
<dbReference type="AlphaFoldDB" id="A0A9W9AWL8"/>
<sequence>MTAQASYVDNTSLVCSGSGSTPGLAIRRRFTHRYTQSAPSALPLPSLSSSLTSRTANSSTLTTPTSDSYDMFTPSDIVPSLKIATSATSKVDHDFDIPTPKASPRTRSRIPVLLANRKRRSTAPTSSETTLDRVRYYSKFGQQRPRGMHRLDSSAIPVLVRGLKESTINSDSVIPSLPFATVFSSQRRDLSPVRSPSPSQPSRSKPTMAVSFISPDSPSSSTISKANSDVKMDIGRPHSHRKHLPSKPSVASDSALQKGSGVASCSRSYSTSLCCSPQLTSLRTSSSSTLSPNTGFAETFERVTLVARHASHGIHNAAFGQTYTSFHNPYDSSRAAERMLRSTLARDEAKVSNLSSATEKRRRHSLATGVESTNTLKPHEQVLRARLERVLKANTQADGREGELPKTTSRNPASTESVGSRRSRSRAGSDTTLLGWFWNKGSTSGDEYEDDETIALPVPPIACPHIQAFSQTPYLTRFSSPRQPALPTSSSASPPKPRRMRSHTSPVPSDSSVHSTFQSTSDSPHPPHALPLGPVPTVGAEVEAKAQGHVRVTGSSVQTSRATGPIQLQKTLRMPTPPPTPPPRSADITGESQSYITSSGSFAIPNRQSRSRRSTEPVHMGHHLHPKYTSTASNPAIHSSTPATLSTEAKSRRKSTPVAGSLQTVKSTDRRRSIPTSTGAVPEPSRFSPRNVHLSGQLGSVQRDSPTAKPTAVRTQHSRSSTMSEQLPSSLPSPSYLQNRHRLSTSSNGPLLPSLTDPTFHTTPPISSSSSPSSPSPTSPSLPPFHTSPCTTSAFNAHTASMRCRQIDGYVSFAAVAGLEEPHGDDDGVDGREGTGDDGDGSSAANLGWVGRLFGI</sequence>
<comment type="caution">
    <text evidence="2">The sequence shown here is derived from an EMBL/GenBank/DDBJ whole genome shotgun (WGS) entry which is preliminary data.</text>
</comment>
<feature type="compositionally biased region" description="Low complexity" evidence="1">
    <location>
        <begin position="727"/>
        <end position="737"/>
    </location>
</feature>
<evidence type="ECO:0000313" key="3">
    <source>
        <dbReference type="Proteomes" id="UP001150266"/>
    </source>
</evidence>